<dbReference type="Gene3D" id="3.30.470.20">
    <property type="entry name" value="ATP-grasp fold, B domain"/>
    <property type="match status" value="1"/>
</dbReference>
<keyword evidence="2 7" id="KW-0436">Ligase</keyword>
<name>A0AAE3VAU4_9FIRM</name>
<dbReference type="Proteomes" id="UP001241537">
    <property type="component" value="Unassembled WGS sequence"/>
</dbReference>
<dbReference type="InterPro" id="IPR050089">
    <property type="entry name" value="SAICAR_synthetase"/>
</dbReference>
<dbReference type="Pfam" id="PF01259">
    <property type="entry name" value="SAICAR_synt"/>
    <property type="match status" value="1"/>
</dbReference>
<keyword evidence="5 7" id="KW-0067">ATP-binding</keyword>
<evidence type="ECO:0000256" key="7">
    <source>
        <dbReference type="HAMAP-Rule" id="MF_00137"/>
    </source>
</evidence>
<dbReference type="AlphaFoldDB" id="A0AAE3VAU4"/>
<dbReference type="HAMAP" id="MF_00137">
    <property type="entry name" value="SAICAR_synth"/>
    <property type="match status" value="1"/>
</dbReference>
<dbReference type="PANTHER" id="PTHR43599">
    <property type="entry name" value="MULTIFUNCTIONAL PROTEIN ADE2"/>
    <property type="match status" value="1"/>
</dbReference>
<dbReference type="Gene3D" id="3.30.200.20">
    <property type="entry name" value="Phosphorylase Kinase, domain 1"/>
    <property type="match status" value="1"/>
</dbReference>
<reference evidence="9" key="1">
    <citation type="submission" date="2023-07" db="EMBL/GenBank/DDBJ databases">
        <title>Genomic Encyclopedia of Type Strains, Phase IV (KMG-IV): sequencing the most valuable type-strain genomes for metagenomic binning, comparative biology and taxonomic classification.</title>
        <authorList>
            <person name="Goeker M."/>
        </authorList>
    </citation>
    <scope>NUCLEOTIDE SEQUENCE</scope>
    <source>
        <strain evidence="9">DSM 19659</strain>
    </source>
</reference>
<proteinExistence type="inferred from homology"/>
<evidence type="ECO:0000256" key="6">
    <source>
        <dbReference type="ARBA" id="ARBA00048475"/>
    </source>
</evidence>
<keyword evidence="10" id="KW-1185">Reference proteome</keyword>
<dbReference type="GO" id="GO:0004639">
    <property type="term" value="F:phosphoribosylaminoimidazolesuccinocarboxamide synthase activity"/>
    <property type="evidence" value="ECO:0007669"/>
    <property type="project" value="UniProtKB-UniRule"/>
</dbReference>
<dbReference type="RefSeq" id="WP_307254834.1">
    <property type="nucleotide sequence ID" value="NZ_JAUSTO010000009.1"/>
</dbReference>
<keyword evidence="4 7" id="KW-0658">Purine biosynthesis</keyword>
<gene>
    <name evidence="7" type="primary">purC</name>
    <name evidence="9" type="ORF">J2S20_001602</name>
</gene>
<evidence type="ECO:0000313" key="9">
    <source>
        <dbReference type="EMBL" id="MDQ0152901.1"/>
    </source>
</evidence>
<dbReference type="GO" id="GO:0005524">
    <property type="term" value="F:ATP binding"/>
    <property type="evidence" value="ECO:0007669"/>
    <property type="project" value="UniProtKB-KW"/>
</dbReference>
<dbReference type="PANTHER" id="PTHR43599:SF3">
    <property type="entry name" value="SI:DKEY-6E2.2"/>
    <property type="match status" value="1"/>
</dbReference>
<evidence type="ECO:0000256" key="1">
    <source>
        <dbReference type="ARBA" id="ARBA00004672"/>
    </source>
</evidence>
<evidence type="ECO:0000256" key="3">
    <source>
        <dbReference type="ARBA" id="ARBA00022741"/>
    </source>
</evidence>
<dbReference type="InterPro" id="IPR028923">
    <property type="entry name" value="SAICAR_synt/ADE2_N"/>
</dbReference>
<evidence type="ECO:0000256" key="2">
    <source>
        <dbReference type="ARBA" id="ARBA00022598"/>
    </source>
</evidence>
<keyword evidence="3 7" id="KW-0547">Nucleotide-binding</keyword>
<comment type="similarity">
    <text evidence="7">Belongs to the SAICAR synthetase family.</text>
</comment>
<accession>A0AAE3VAU4</accession>
<dbReference type="SUPFAM" id="SSF56104">
    <property type="entry name" value="SAICAR synthase-like"/>
    <property type="match status" value="1"/>
</dbReference>
<evidence type="ECO:0000259" key="8">
    <source>
        <dbReference type="Pfam" id="PF01259"/>
    </source>
</evidence>
<comment type="caution">
    <text evidence="9">The sequence shown here is derived from an EMBL/GenBank/DDBJ whole genome shotgun (WGS) entry which is preliminary data.</text>
</comment>
<dbReference type="GO" id="GO:0006189">
    <property type="term" value="P:'de novo' IMP biosynthetic process"/>
    <property type="evidence" value="ECO:0007669"/>
    <property type="project" value="UniProtKB-UniRule"/>
</dbReference>
<sequence length="240" mass="27069">MEKREMISDSSTASVYRTDDPSLVLVSRKDTLTDLHSGRSGNFPGKGALCSRMSAHVFRYLETQGLRTAFVEETTDTDCLFRETERIPLRIRVRSYSAGAFAERTGLAEGTALPQPTAEFRYCKEGLGEPMINGYDALALKLVTETEIEKIVKTAFRVNELLSVYFAKRKLDLVDLSVEFGRYKEELLITGEYSPDTMRLWDSETHERLDSERFLKNLGNVQDAYAELGRRLGLSGHSSS</sequence>
<evidence type="ECO:0000256" key="4">
    <source>
        <dbReference type="ARBA" id="ARBA00022755"/>
    </source>
</evidence>
<protein>
    <recommendedName>
        <fullName evidence="7">Phosphoribosylaminoimidazole-succinocarboxamide synthase</fullName>
        <ecNumber evidence="7">6.3.2.6</ecNumber>
    </recommendedName>
    <alternativeName>
        <fullName evidence="7">SAICAR synthetase</fullName>
    </alternativeName>
</protein>
<dbReference type="EC" id="6.3.2.6" evidence="7"/>
<evidence type="ECO:0000256" key="5">
    <source>
        <dbReference type="ARBA" id="ARBA00022840"/>
    </source>
</evidence>
<comment type="pathway">
    <text evidence="1 7">Purine metabolism; IMP biosynthesis via de novo pathway; 5-amino-1-(5-phospho-D-ribosyl)imidazole-4-carboxamide from 5-amino-1-(5-phospho-D-ribosyl)imidazole-4-carboxylate: step 1/2.</text>
</comment>
<dbReference type="EMBL" id="JAUSTO010000009">
    <property type="protein sequence ID" value="MDQ0152901.1"/>
    <property type="molecule type" value="Genomic_DNA"/>
</dbReference>
<evidence type="ECO:0000313" key="10">
    <source>
        <dbReference type="Proteomes" id="UP001241537"/>
    </source>
</evidence>
<comment type="catalytic activity">
    <reaction evidence="6 7">
        <text>5-amino-1-(5-phospho-D-ribosyl)imidazole-4-carboxylate + L-aspartate + ATP = (2S)-2-[5-amino-1-(5-phospho-beta-D-ribosyl)imidazole-4-carboxamido]succinate + ADP + phosphate + 2 H(+)</text>
        <dbReference type="Rhea" id="RHEA:22628"/>
        <dbReference type="ChEBI" id="CHEBI:15378"/>
        <dbReference type="ChEBI" id="CHEBI:29991"/>
        <dbReference type="ChEBI" id="CHEBI:30616"/>
        <dbReference type="ChEBI" id="CHEBI:43474"/>
        <dbReference type="ChEBI" id="CHEBI:58443"/>
        <dbReference type="ChEBI" id="CHEBI:77657"/>
        <dbReference type="ChEBI" id="CHEBI:456216"/>
        <dbReference type="EC" id="6.3.2.6"/>
    </reaction>
</comment>
<feature type="domain" description="SAICAR synthetase/ADE2 N-terminal" evidence="8">
    <location>
        <begin position="14"/>
        <end position="229"/>
    </location>
</feature>
<organism evidence="9 10">
    <name type="scientific">Moryella indoligenes</name>
    <dbReference type="NCBI Taxonomy" id="371674"/>
    <lineage>
        <taxon>Bacteria</taxon>
        <taxon>Bacillati</taxon>
        <taxon>Bacillota</taxon>
        <taxon>Clostridia</taxon>
        <taxon>Lachnospirales</taxon>
        <taxon>Lachnospiraceae</taxon>
        <taxon>Moryella</taxon>
    </lineage>
</organism>